<dbReference type="Proteomes" id="UP001081283">
    <property type="component" value="Unassembled WGS sequence"/>
</dbReference>
<protein>
    <submittedName>
        <fullName evidence="2">Invasion associated locus B family protein</fullName>
    </submittedName>
</protein>
<accession>A0ABT3YGY4</accession>
<dbReference type="InterPro" id="IPR038696">
    <property type="entry name" value="IalB_sf"/>
</dbReference>
<evidence type="ECO:0000313" key="3">
    <source>
        <dbReference type="Proteomes" id="UP001081283"/>
    </source>
</evidence>
<dbReference type="Gene3D" id="2.60.40.1880">
    <property type="entry name" value="Invasion associated locus B (IalB) protein"/>
    <property type="match status" value="1"/>
</dbReference>
<feature type="chain" id="PRO_5047372589" evidence="1">
    <location>
        <begin position="24"/>
        <end position="178"/>
    </location>
</feature>
<dbReference type="EMBL" id="JAOVZQ010000001">
    <property type="protein sequence ID" value="MCY0095167.1"/>
    <property type="molecule type" value="Genomic_DNA"/>
</dbReference>
<evidence type="ECO:0000313" key="2">
    <source>
        <dbReference type="EMBL" id="MCY0095167.1"/>
    </source>
</evidence>
<name>A0ABT3YGY4_9HYPH</name>
<sequence length="178" mass="18770">MLNGVLSAAVIMLCMVTGSDSLAQTETQKGPRAQAAASLPAWIVSCSNANSAGVFQCAMEQTLFVAASGQRLLAMKLVRNPSEPDQIVATLSLPHGILLDQGVTFWVDEGPKSVATISHADASGSYATFPLDAKLSDPLRKGSKLKISAKSLDGEDFVFELSLDGFSKTHDIMMGIKP</sequence>
<keyword evidence="3" id="KW-1185">Reference proteome</keyword>
<reference evidence="2" key="1">
    <citation type="submission" date="2022-10" db="EMBL/GenBank/DDBJ databases">
        <title>Hoeflea sp. J2-29, isolated from marine algae.</title>
        <authorList>
            <person name="Kristyanto S."/>
            <person name="Kim J.M."/>
            <person name="Jeon C.O."/>
        </authorList>
    </citation>
    <scope>NUCLEOTIDE SEQUENCE</scope>
    <source>
        <strain evidence="2">J2-29</strain>
    </source>
</reference>
<feature type="signal peptide" evidence="1">
    <location>
        <begin position="1"/>
        <end position="23"/>
    </location>
</feature>
<organism evidence="2 3">
    <name type="scientific">Hoeflea ulvae</name>
    <dbReference type="NCBI Taxonomy" id="2983764"/>
    <lineage>
        <taxon>Bacteria</taxon>
        <taxon>Pseudomonadati</taxon>
        <taxon>Pseudomonadota</taxon>
        <taxon>Alphaproteobacteria</taxon>
        <taxon>Hyphomicrobiales</taxon>
        <taxon>Rhizobiaceae</taxon>
        <taxon>Hoeflea</taxon>
    </lineage>
</organism>
<gene>
    <name evidence="2" type="ORF">OEG82_14210</name>
</gene>
<dbReference type="Pfam" id="PF06776">
    <property type="entry name" value="IalB"/>
    <property type="match status" value="1"/>
</dbReference>
<keyword evidence="1" id="KW-0732">Signal</keyword>
<evidence type="ECO:0000256" key="1">
    <source>
        <dbReference type="SAM" id="SignalP"/>
    </source>
</evidence>
<dbReference type="RefSeq" id="WP_267613062.1">
    <property type="nucleotide sequence ID" value="NZ_JAOVZQ010000001.1"/>
</dbReference>
<proteinExistence type="predicted"/>
<comment type="caution">
    <text evidence="2">The sequence shown here is derived from an EMBL/GenBank/DDBJ whole genome shotgun (WGS) entry which is preliminary data.</text>
</comment>
<dbReference type="InterPro" id="IPR010642">
    <property type="entry name" value="Invasion_prot_B"/>
</dbReference>